<dbReference type="AlphaFoldDB" id="A0A8J2YST9"/>
<keyword evidence="8" id="KW-1185">Reference proteome</keyword>
<organism evidence="7 8">
    <name type="scientific">Aliidongia dinghuensis</name>
    <dbReference type="NCBI Taxonomy" id="1867774"/>
    <lineage>
        <taxon>Bacteria</taxon>
        <taxon>Pseudomonadati</taxon>
        <taxon>Pseudomonadota</taxon>
        <taxon>Alphaproteobacteria</taxon>
        <taxon>Rhodospirillales</taxon>
        <taxon>Dongiaceae</taxon>
        <taxon>Aliidongia</taxon>
    </lineage>
</organism>
<evidence type="ECO:0000313" key="8">
    <source>
        <dbReference type="Proteomes" id="UP000646365"/>
    </source>
</evidence>
<sequence>MRLHDRFDILSDVPLAELRSAGAGAFSAGDQRSSGASCFALIADPTLPPRAGALTALRLMKHPALMTPLDLGPVDWPPAGRRCLAFICERPAGGRLVTSNEQRIAAWSDEDVIERLIQPLFPGLKALATENVAHRAIRPANILFRDAARRQAILGDCFTAPAGFDQPIAYETIEHGMTMPGGKGEGTSADDLYALGVTILYLLLGQPPGAGLSDEQLIDEKIRRGSFAALSGDLRGTSSSLQELLRGLLVDEPTERWTVREIDMWLQGRRMSPKSPTVPPRSARPLELGREQVFTARAAARALTRQGDQAVHLIRGHALEIWIQRTLGHKPTMDAFALAMADADDNAGNAGVHDARLTARVTTALDPLGPIRYRDLALVPDGFGCVLALAHTRSKDARPLVELLVGRLPQFWIRCQPVQKAEHPVQSIEFDRLRRLLDDHRPGLGMERLIYDANPMLHCLSPLIERDYVDQIADLLPALERAVEAGKVESLVVDRHIAAFVANRSKNLDDQVLTALGQPEAATRLLGQIYLMAFLQAQYGPASLPALTQLLGRQTGAVIERYRSRPTRDRLDSQLAGVLAEGSLVRLVHCLDNLAERQHDAQGYALARRQFGRAVAGLEQIEVEREKLDEASRDLGAMLAAAVSTVVGFGAIALSFLHFGLL</sequence>
<name>A0A8J2YST9_9PROT</name>
<evidence type="ECO:0000256" key="5">
    <source>
        <dbReference type="SAM" id="Phobius"/>
    </source>
</evidence>
<dbReference type="SMART" id="SM00220">
    <property type="entry name" value="S_TKc"/>
    <property type="match status" value="1"/>
</dbReference>
<dbReference type="Pfam" id="PF00069">
    <property type="entry name" value="Pkinase"/>
    <property type="match status" value="1"/>
</dbReference>
<keyword evidence="2" id="KW-0547">Nucleotide-binding</keyword>
<dbReference type="InterPro" id="IPR011009">
    <property type="entry name" value="Kinase-like_dom_sf"/>
</dbReference>
<evidence type="ECO:0000256" key="2">
    <source>
        <dbReference type="ARBA" id="ARBA00022741"/>
    </source>
</evidence>
<proteinExistence type="predicted"/>
<dbReference type="Gene3D" id="1.10.510.10">
    <property type="entry name" value="Transferase(Phosphotransferase) domain 1"/>
    <property type="match status" value="1"/>
</dbReference>
<evidence type="ECO:0000259" key="6">
    <source>
        <dbReference type="PROSITE" id="PS50011"/>
    </source>
</evidence>
<protein>
    <recommendedName>
        <fullName evidence="6">Protein kinase domain-containing protein</fullName>
    </recommendedName>
</protein>
<dbReference type="Proteomes" id="UP000646365">
    <property type="component" value="Unassembled WGS sequence"/>
</dbReference>
<dbReference type="GO" id="GO:0004672">
    <property type="term" value="F:protein kinase activity"/>
    <property type="evidence" value="ECO:0007669"/>
    <property type="project" value="InterPro"/>
</dbReference>
<accession>A0A8J2YST9</accession>
<evidence type="ECO:0000313" key="7">
    <source>
        <dbReference type="EMBL" id="GGF17014.1"/>
    </source>
</evidence>
<feature type="domain" description="Protein kinase" evidence="6">
    <location>
        <begin position="15"/>
        <end position="266"/>
    </location>
</feature>
<reference evidence="7" key="1">
    <citation type="journal article" date="2014" name="Int. J. Syst. Evol. Microbiol.">
        <title>Complete genome sequence of Corynebacterium casei LMG S-19264T (=DSM 44701T), isolated from a smear-ripened cheese.</title>
        <authorList>
            <consortium name="US DOE Joint Genome Institute (JGI-PGF)"/>
            <person name="Walter F."/>
            <person name="Albersmeier A."/>
            <person name="Kalinowski J."/>
            <person name="Ruckert C."/>
        </authorList>
    </citation>
    <scope>NUCLEOTIDE SEQUENCE</scope>
    <source>
        <strain evidence="7">CGMCC 1.15725</strain>
    </source>
</reference>
<keyword evidence="1" id="KW-0808">Transferase</keyword>
<evidence type="ECO:0000256" key="3">
    <source>
        <dbReference type="ARBA" id="ARBA00022777"/>
    </source>
</evidence>
<keyword evidence="5" id="KW-0812">Transmembrane</keyword>
<keyword evidence="5" id="KW-1133">Transmembrane helix</keyword>
<feature type="transmembrane region" description="Helical" evidence="5">
    <location>
        <begin position="635"/>
        <end position="659"/>
    </location>
</feature>
<keyword evidence="5" id="KW-0472">Membrane</keyword>
<dbReference type="GO" id="GO:0005524">
    <property type="term" value="F:ATP binding"/>
    <property type="evidence" value="ECO:0007669"/>
    <property type="project" value="UniProtKB-KW"/>
</dbReference>
<dbReference type="PROSITE" id="PS50011">
    <property type="entry name" value="PROTEIN_KINASE_DOM"/>
    <property type="match status" value="1"/>
</dbReference>
<dbReference type="InterPro" id="IPR000719">
    <property type="entry name" value="Prot_kinase_dom"/>
</dbReference>
<dbReference type="InterPro" id="IPR050205">
    <property type="entry name" value="CDPK_Ser/Thr_kinases"/>
</dbReference>
<reference evidence="7" key="2">
    <citation type="submission" date="2020-09" db="EMBL/GenBank/DDBJ databases">
        <authorList>
            <person name="Sun Q."/>
            <person name="Zhou Y."/>
        </authorList>
    </citation>
    <scope>NUCLEOTIDE SEQUENCE</scope>
    <source>
        <strain evidence="7">CGMCC 1.15725</strain>
    </source>
</reference>
<dbReference type="SUPFAM" id="SSF56112">
    <property type="entry name" value="Protein kinase-like (PK-like)"/>
    <property type="match status" value="1"/>
</dbReference>
<dbReference type="PANTHER" id="PTHR24349">
    <property type="entry name" value="SERINE/THREONINE-PROTEIN KINASE"/>
    <property type="match status" value="1"/>
</dbReference>
<evidence type="ECO:0000256" key="4">
    <source>
        <dbReference type="ARBA" id="ARBA00022840"/>
    </source>
</evidence>
<gene>
    <name evidence="7" type="ORF">GCM10011611_23480</name>
</gene>
<evidence type="ECO:0000256" key="1">
    <source>
        <dbReference type="ARBA" id="ARBA00022679"/>
    </source>
</evidence>
<dbReference type="EMBL" id="BMJQ01000005">
    <property type="protein sequence ID" value="GGF17014.1"/>
    <property type="molecule type" value="Genomic_DNA"/>
</dbReference>
<comment type="caution">
    <text evidence="7">The sequence shown here is derived from an EMBL/GenBank/DDBJ whole genome shotgun (WGS) entry which is preliminary data.</text>
</comment>
<keyword evidence="4" id="KW-0067">ATP-binding</keyword>
<keyword evidence="3" id="KW-0418">Kinase</keyword>